<keyword evidence="3" id="KW-1185">Reference proteome</keyword>
<feature type="compositionally biased region" description="Basic and acidic residues" evidence="1">
    <location>
        <begin position="114"/>
        <end position="123"/>
    </location>
</feature>
<dbReference type="RefSeq" id="XP_007770268.1">
    <property type="nucleotide sequence ID" value="XM_007772078.1"/>
</dbReference>
<reference evidence="3" key="1">
    <citation type="journal article" date="2012" name="Science">
        <title>The Paleozoic origin of enzymatic lignin decomposition reconstructed from 31 fungal genomes.</title>
        <authorList>
            <person name="Floudas D."/>
            <person name="Binder M."/>
            <person name="Riley R."/>
            <person name="Barry K."/>
            <person name="Blanchette R.A."/>
            <person name="Henrissat B."/>
            <person name="Martinez A.T."/>
            <person name="Otillar R."/>
            <person name="Spatafora J.W."/>
            <person name="Yadav J.S."/>
            <person name="Aerts A."/>
            <person name="Benoit I."/>
            <person name="Boyd A."/>
            <person name="Carlson A."/>
            <person name="Copeland A."/>
            <person name="Coutinho P.M."/>
            <person name="de Vries R.P."/>
            <person name="Ferreira P."/>
            <person name="Findley K."/>
            <person name="Foster B."/>
            <person name="Gaskell J."/>
            <person name="Glotzer D."/>
            <person name="Gorecki P."/>
            <person name="Heitman J."/>
            <person name="Hesse C."/>
            <person name="Hori C."/>
            <person name="Igarashi K."/>
            <person name="Jurgens J.A."/>
            <person name="Kallen N."/>
            <person name="Kersten P."/>
            <person name="Kohler A."/>
            <person name="Kuees U."/>
            <person name="Kumar T.K.A."/>
            <person name="Kuo A."/>
            <person name="LaButti K."/>
            <person name="Larrondo L.F."/>
            <person name="Lindquist E."/>
            <person name="Ling A."/>
            <person name="Lombard V."/>
            <person name="Lucas S."/>
            <person name="Lundell T."/>
            <person name="Martin R."/>
            <person name="McLaughlin D.J."/>
            <person name="Morgenstern I."/>
            <person name="Morin E."/>
            <person name="Murat C."/>
            <person name="Nagy L.G."/>
            <person name="Nolan M."/>
            <person name="Ohm R.A."/>
            <person name="Patyshakuliyeva A."/>
            <person name="Rokas A."/>
            <person name="Ruiz-Duenas F.J."/>
            <person name="Sabat G."/>
            <person name="Salamov A."/>
            <person name="Samejima M."/>
            <person name="Schmutz J."/>
            <person name="Slot J.C."/>
            <person name="St John F."/>
            <person name="Stenlid J."/>
            <person name="Sun H."/>
            <person name="Sun S."/>
            <person name="Syed K."/>
            <person name="Tsang A."/>
            <person name="Wiebenga A."/>
            <person name="Young D."/>
            <person name="Pisabarro A."/>
            <person name="Eastwood D.C."/>
            <person name="Martin F."/>
            <person name="Cullen D."/>
            <person name="Grigoriev I.V."/>
            <person name="Hibbett D.S."/>
        </authorList>
    </citation>
    <scope>NUCLEOTIDE SEQUENCE [LARGE SCALE GENOMIC DNA]</scope>
    <source>
        <strain evidence="3">RWD-64-598 SS2</strain>
    </source>
</reference>
<accession>A0A5M3MLI1</accession>
<dbReference type="GeneID" id="19203413"/>
<organism evidence="2 3">
    <name type="scientific">Coniophora puteana (strain RWD-64-598)</name>
    <name type="common">Brown rot fungus</name>
    <dbReference type="NCBI Taxonomy" id="741705"/>
    <lineage>
        <taxon>Eukaryota</taxon>
        <taxon>Fungi</taxon>
        <taxon>Dikarya</taxon>
        <taxon>Basidiomycota</taxon>
        <taxon>Agaricomycotina</taxon>
        <taxon>Agaricomycetes</taxon>
        <taxon>Agaricomycetidae</taxon>
        <taxon>Boletales</taxon>
        <taxon>Coniophorineae</taxon>
        <taxon>Coniophoraceae</taxon>
        <taxon>Coniophora</taxon>
    </lineage>
</organism>
<comment type="caution">
    <text evidence="2">The sequence shown here is derived from an EMBL/GenBank/DDBJ whole genome shotgun (WGS) entry which is preliminary data.</text>
</comment>
<dbReference type="AlphaFoldDB" id="A0A5M3MLI1"/>
<protein>
    <submittedName>
        <fullName evidence="2">Uncharacterized protein</fullName>
    </submittedName>
</protein>
<sequence length="123" mass="12889">MLVGCGGGDRTSLILPAAKPPAELGPSVSYTFEVVLMLPFLAELDDAAELNADMEVPGGLNVHEGQVRGVVGEHVAGCMACVLGYGEDKVEGEGTGAGDNKEGEDDEGAEEEMDERRGERLRK</sequence>
<feature type="region of interest" description="Disordered" evidence="1">
    <location>
        <begin position="89"/>
        <end position="123"/>
    </location>
</feature>
<dbReference type="Proteomes" id="UP000053558">
    <property type="component" value="Unassembled WGS sequence"/>
</dbReference>
<proteinExistence type="predicted"/>
<gene>
    <name evidence="2" type="ORF">CONPUDRAFT_155342</name>
</gene>
<dbReference type="EMBL" id="JH711580">
    <property type="protein sequence ID" value="EIW79953.1"/>
    <property type="molecule type" value="Genomic_DNA"/>
</dbReference>
<name>A0A5M3MLI1_CONPW</name>
<dbReference type="KEGG" id="cput:CONPUDRAFT_155342"/>
<evidence type="ECO:0000313" key="3">
    <source>
        <dbReference type="Proteomes" id="UP000053558"/>
    </source>
</evidence>
<evidence type="ECO:0000256" key="1">
    <source>
        <dbReference type="SAM" id="MobiDB-lite"/>
    </source>
</evidence>
<feature type="compositionally biased region" description="Acidic residues" evidence="1">
    <location>
        <begin position="102"/>
        <end position="113"/>
    </location>
</feature>
<evidence type="ECO:0000313" key="2">
    <source>
        <dbReference type="EMBL" id="EIW79953.1"/>
    </source>
</evidence>